<accession>A0A3S1AFP3</accession>
<feature type="repeat" description="WD" evidence="1">
    <location>
        <begin position="9"/>
        <end position="49"/>
    </location>
</feature>
<evidence type="ECO:0000256" key="1">
    <source>
        <dbReference type="PROSITE-ProRule" id="PRU00221"/>
    </source>
</evidence>
<evidence type="ECO:0000313" key="2">
    <source>
        <dbReference type="EMBL" id="RUS99641.1"/>
    </source>
</evidence>
<dbReference type="PANTHER" id="PTHR19879:SF9">
    <property type="entry name" value="TRANSCRIPTION INITIATION FACTOR TFIID SUBUNIT 5"/>
    <property type="match status" value="1"/>
</dbReference>
<organism evidence="2 3">
    <name type="scientific">Trichormus variabilis SAG 1403-4b</name>
    <dbReference type="NCBI Taxonomy" id="447716"/>
    <lineage>
        <taxon>Bacteria</taxon>
        <taxon>Bacillati</taxon>
        <taxon>Cyanobacteriota</taxon>
        <taxon>Cyanophyceae</taxon>
        <taxon>Nostocales</taxon>
        <taxon>Nostocaceae</taxon>
        <taxon>Trichormus</taxon>
    </lineage>
</organism>
<dbReference type="InterPro" id="IPR036322">
    <property type="entry name" value="WD40_repeat_dom_sf"/>
</dbReference>
<dbReference type="PANTHER" id="PTHR19879">
    <property type="entry name" value="TRANSCRIPTION INITIATION FACTOR TFIID"/>
    <property type="match status" value="1"/>
</dbReference>
<sequence length="314" mass="35493">MFQCLYTFDEPHPEYLNSLSISPDGILLVGCFHNLVKVWDLTTGKLSHSFELIGDRYGHSHTLVNPNWKTIISDDRYGNLRTYDLWTGAQILAFPGNSDALAFSIDGKILFKATSKPLYDNNGITKIDIIESSRGELLHTLLFANKYLPIRSLLISPDGNILVVQASHLFTQVWDWQTRQILNTFNTSHPFCRHWLDAVATRPNGQIIAAVAQMNQPSEKTTVAIWDLQSAEVLYTLGVSQREPIEGKPHSTMTPDGSLLAVANNHQIEIWDLESRKKICILYGHQSRIDYLTISQDGKTIISYAFNDSIKVYQ</sequence>
<dbReference type="OrthoDB" id="494465at2"/>
<dbReference type="SUPFAM" id="SSF50978">
    <property type="entry name" value="WD40 repeat-like"/>
    <property type="match status" value="1"/>
</dbReference>
<dbReference type="SMART" id="SM00320">
    <property type="entry name" value="WD40"/>
    <property type="match status" value="4"/>
</dbReference>
<dbReference type="PROSITE" id="PS50294">
    <property type="entry name" value="WD_REPEATS_REGION"/>
    <property type="match status" value="1"/>
</dbReference>
<keyword evidence="3" id="KW-1185">Reference proteome</keyword>
<comment type="caution">
    <text evidence="2">The sequence shown here is derived from an EMBL/GenBank/DDBJ whole genome shotgun (WGS) entry which is preliminary data.</text>
</comment>
<dbReference type="EMBL" id="RSCM01000001">
    <property type="protein sequence ID" value="RUS99641.1"/>
    <property type="molecule type" value="Genomic_DNA"/>
</dbReference>
<evidence type="ECO:0008006" key="4">
    <source>
        <dbReference type="Google" id="ProtNLM"/>
    </source>
</evidence>
<keyword evidence="1" id="KW-0853">WD repeat</keyword>
<dbReference type="Pfam" id="PF00400">
    <property type="entry name" value="WD40"/>
    <property type="match status" value="2"/>
</dbReference>
<feature type="repeat" description="WD" evidence="1">
    <location>
        <begin position="282"/>
        <end position="314"/>
    </location>
</feature>
<gene>
    <name evidence="2" type="ORF">DSM107003_02250</name>
</gene>
<dbReference type="InterPro" id="IPR001680">
    <property type="entry name" value="WD40_rpt"/>
</dbReference>
<name>A0A3S1AFP3_ANAVA</name>
<dbReference type="Gene3D" id="2.130.10.10">
    <property type="entry name" value="YVTN repeat-like/Quinoprotein amine dehydrogenase"/>
    <property type="match status" value="2"/>
</dbReference>
<dbReference type="PROSITE" id="PS50082">
    <property type="entry name" value="WD_REPEATS_2"/>
    <property type="match status" value="2"/>
</dbReference>
<dbReference type="RefSeq" id="WP_127051828.1">
    <property type="nucleotide sequence ID" value="NZ_RSCM01000001.1"/>
</dbReference>
<protein>
    <recommendedName>
        <fullName evidence="4">Anaphase-promoting complex subunit 4 WD40 domain-containing protein</fullName>
    </recommendedName>
</protein>
<dbReference type="InterPro" id="IPR015943">
    <property type="entry name" value="WD40/YVTN_repeat-like_dom_sf"/>
</dbReference>
<dbReference type="AlphaFoldDB" id="A0A3S1AFP3"/>
<dbReference type="Proteomes" id="UP000276103">
    <property type="component" value="Unassembled WGS sequence"/>
</dbReference>
<proteinExistence type="predicted"/>
<evidence type="ECO:0000313" key="3">
    <source>
        <dbReference type="Proteomes" id="UP000276103"/>
    </source>
</evidence>
<reference evidence="2 3" key="1">
    <citation type="journal article" date="2019" name="Genome Biol. Evol.">
        <title>Day and night: Metabolic profiles and evolutionary relationships of six axenic non-marine cyanobacteria.</title>
        <authorList>
            <person name="Will S.E."/>
            <person name="Henke P."/>
            <person name="Boedeker C."/>
            <person name="Huang S."/>
            <person name="Brinkmann H."/>
            <person name="Rohde M."/>
            <person name="Jarek M."/>
            <person name="Friedl T."/>
            <person name="Seufert S."/>
            <person name="Schumacher M."/>
            <person name="Overmann J."/>
            <person name="Neumann-Schaal M."/>
            <person name="Petersen J."/>
        </authorList>
    </citation>
    <scope>NUCLEOTIDE SEQUENCE [LARGE SCALE GENOMIC DNA]</scope>
    <source>
        <strain evidence="2 3">SAG 1403-4b</strain>
    </source>
</reference>